<feature type="domain" description="SigF-like NTF2-like" evidence="2">
    <location>
        <begin position="1"/>
        <end position="177"/>
    </location>
</feature>
<dbReference type="PANTHER" id="PTHR35393">
    <property type="entry name" value="CHROMOSOME 1, WHOLE GENOME SHOTGUN SEQUENCE"/>
    <property type="match status" value="1"/>
</dbReference>
<dbReference type="EMBL" id="BFAD01000008">
    <property type="protein sequence ID" value="GBE85807.1"/>
    <property type="molecule type" value="Genomic_DNA"/>
</dbReference>
<dbReference type="AlphaFoldDB" id="A0A401GUA4"/>
<sequence>MEDPAKEVSQVVQLLTAAVSPEVQRAAVLRYYTPDASFRHPVCAVPPSTAPPSRNAVLGIYQWYRVISPRIDLTVRRVLLDPAHPTHLFLQIEQLFHLRWSPLAPAPSHLTVHLTLRPVQEDGGKTLYYIESQEDFYHPDDLVALLVPPLAPLVRCALFLAALQSNIGRHIAAMFGCWSIKPDEGGHRGAAPRPEEAPEAPAAPAPAPAPEEGGVREDQEEGPAPTDKKND</sequence>
<dbReference type="PANTHER" id="PTHR35393:SF1">
    <property type="entry name" value="SNOAL-LIKE DOMAIN-CONTAINING PROTEIN"/>
    <property type="match status" value="1"/>
</dbReference>
<name>A0A401GUA4_9APHY</name>
<evidence type="ECO:0000259" key="2">
    <source>
        <dbReference type="Pfam" id="PF24840"/>
    </source>
</evidence>
<dbReference type="RefSeq" id="XP_027616720.1">
    <property type="nucleotide sequence ID" value="XM_027760919.1"/>
</dbReference>
<dbReference type="GeneID" id="38782724"/>
<accession>A0A401GUA4</accession>
<dbReference type="OrthoDB" id="2344312at2759"/>
<feature type="region of interest" description="Disordered" evidence="1">
    <location>
        <begin position="184"/>
        <end position="231"/>
    </location>
</feature>
<evidence type="ECO:0000313" key="3">
    <source>
        <dbReference type="EMBL" id="GBE85807.1"/>
    </source>
</evidence>
<dbReference type="Proteomes" id="UP000287166">
    <property type="component" value="Unassembled WGS sequence"/>
</dbReference>
<comment type="caution">
    <text evidence="3">The sequence shown here is derived from an EMBL/GenBank/DDBJ whole genome shotgun (WGS) entry which is preliminary data.</text>
</comment>
<proteinExistence type="predicted"/>
<dbReference type="Pfam" id="PF24840">
    <property type="entry name" value="NTF2_SigF"/>
    <property type="match status" value="1"/>
</dbReference>
<evidence type="ECO:0000313" key="4">
    <source>
        <dbReference type="Proteomes" id="UP000287166"/>
    </source>
</evidence>
<dbReference type="InterPro" id="IPR057514">
    <property type="entry name" value="NTF2_SigF"/>
</dbReference>
<evidence type="ECO:0000256" key="1">
    <source>
        <dbReference type="SAM" id="MobiDB-lite"/>
    </source>
</evidence>
<reference evidence="3 4" key="1">
    <citation type="journal article" date="2018" name="Sci. Rep.">
        <title>Genome sequence of the cauliflower mushroom Sparassis crispa (Hanabiratake) and its association with beneficial usage.</title>
        <authorList>
            <person name="Kiyama R."/>
            <person name="Furutani Y."/>
            <person name="Kawaguchi K."/>
            <person name="Nakanishi T."/>
        </authorList>
    </citation>
    <scope>NUCLEOTIDE SEQUENCE [LARGE SCALE GENOMIC DNA]</scope>
</reference>
<dbReference type="InParanoid" id="A0A401GUA4"/>
<gene>
    <name evidence="3" type="ORF">SCP_0803290</name>
</gene>
<dbReference type="STRING" id="139825.A0A401GUA4"/>
<protein>
    <recommendedName>
        <fullName evidence="2">SigF-like NTF2-like domain-containing protein</fullName>
    </recommendedName>
</protein>
<keyword evidence="4" id="KW-1185">Reference proteome</keyword>
<organism evidence="3 4">
    <name type="scientific">Sparassis crispa</name>
    <dbReference type="NCBI Taxonomy" id="139825"/>
    <lineage>
        <taxon>Eukaryota</taxon>
        <taxon>Fungi</taxon>
        <taxon>Dikarya</taxon>
        <taxon>Basidiomycota</taxon>
        <taxon>Agaricomycotina</taxon>
        <taxon>Agaricomycetes</taxon>
        <taxon>Polyporales</taxon>
        <taxon>Sparassidaceae</taxon>
        <taxon>Sparassis</taxon>
    </lineage>
</organism>